<dbReference type="RefSeq" id="WP_146790806.1">
    <property type="nucleotide sequence ID" value="NZ_BAABIO010000003.1"/>
</dbReference>
<keyword evidence="1" id="KW-0805">Transcription regulation</keyword>
<dbReference type="Proteomes" id="UP000321204">
    <property type="component" value="Chromosome"/>
</dbReference>
<dbReference type="Gene3D" id="3.40.50.2300">
    <property type="match status" value="2"/>
</dbReference>
<dbReference type="SUPFAM" id="SSF53822">
    <property type="entry name" value="Periplasmic binding protein-like I"/>
    <property type="match status" value="1"/>
</dbReference>
<dbReference type="PANTHER" id="PTHR30146:SF109">
    <property type="entry name" value="HTH-TYPE TRANSCRIPTIONAL REGULATOR GALS"/>
    <property type="match status" value="1"/>
</dbReference>
<dbReference type="GO" id="GO:0003700">
    <property type="term" value="F:DNA-binding transcription factor activity"/>
    <property type="evidence" value="ECO:0007669"/>
    <property type="project" value="TreeGrafter"/>
</dbReference>
<sequence length="348" mass="38825">MDNKKSKAVTIKDIAKALNLAPSSVARALKGSYKISKATTQRVKAYAVAHNYRPNLMAQSLKNKQSRSVGVMLSSIPNNFYAEVVNGIESVASSSDYHVMISQSHESYQKEVKGLEHLKWKLVDGLLVSLSNETEDLRHFEETIQQGIPVVFFDRVPENIQTHKVVVDNEGGSYQLVEHLIKQGYKRIAHITSSQQLSITKTRLRGYEKALTENGQPINECYIKYCSHGGGKDEEVRQAVEELLDLPTPPDAITTASDRITIKVLAILNSKEIKVPGRIAIGGFSNFGEPQLFHPPLTTVVQSAFDMGKKAMELLLQLIESKRPVKNFVSLTLPTELKIRESTLKKKR</sequence>
<dbReference type="OrthoDB" id="667031at2"/>
<dbReference type="GO" id="GO:0000976">
    <property type="term" value="F:transcription cis-regulatory region binding"/>
    <property type="evidence" value="ECO:0007669"/>
    <property type="project" value="TreeGrafter"/>
</dbReference>
<evidence type="ECO:0000256" key="1">
    <source>
        <dbReference type="ARBA" id="ARBA00023015"/>
    </source>
</evidence>
<keyword evidence="3" id="KW-0804">Transcription</keyword>
<evidence type="ECO:0000313" key="5">
    <source>
        <dbReference type="EMBL" id="QEC57950.1"/>
    </source>
</evidence>
<dbReference type="InterPro" id="IPR010982">
    <property type="entry name" value="Lambda_DNA-bd_dom_sf"/>
</dbReference>
<dbReference type="PANTHER" id="PTHR30146">
    <property type="entry name" value="LACI-RELATED TRANSCRIPTIONAL REPRESSOR"/>
    <property type="match status" value="1"/>
</dbReference>
<protein>
    <submittedName>
        <fullName evidence="5">LacI family transcriptional regulator</fullName>
    </submittedName>
</protein>
<feature type="domain" description="HTH lacI-type" evidence="4">
    <location>
        <begin position="9"/>
        <end position="63"/>
    </location>
</feature>
<organism evidence="5 6">
    <name type="scientific">Flavisolibacter ginsenosidimutans</name>
    <dbReference type="NCBI Taxonomy" id="661481"/>
    <lineage>
        <taxon>Bacteria</taxon>
        <taxon>Pseudomonadati</taxon>
        <taxon>Bacteroidota</taxon>
        <taxon>Chitinophagia</taxon>
        <taxon>Chitinophagales</taxon>
        <taxon>Chitinophagaceae</taxon>
        <taxon>Flavisolibacter</taxon>
    </lineage>
</organism>
<evidence type="ECO:0000259" key="4">
    <source>
        <dbReference type="PROSITE" id="PS50932"/>
    </source>
</evidence>
<dbReference type="SMART" id="SM00354">
    <property type="entry name" value="HTH_LACI"/>
    <property type="match status" value="1"/>
</dbReference>
<reference evidence="5 6" key="1">
    <citation type="journal article" date="2015" name="Int. J. Syst. Evol. Microbiol.">
        <title>Flavisolibacter ginsenosidimutans sp. nov., with ginsenoside-converting activity isolated from soil used for cultivating ginseng.</title>
        <authorList>
            <person name="Zhao Y."/>
            <person name="Liu Q."/>
            <person name="Kang M.S."/>
            <person name="Jin F."/>
            <person name="Yu H."/>
            <person name="Im W.T."/>
        </authorList>
    </citation>
    <scope>NUCLEOTIDE SEQUENCE [LARGE SCALE GENOMIC DNA]</scope>
    <source>
        <strain evidence="5 6">Gsoil 636</strain>
    </source>
</reference>
<dbReference type="AlphaFoldDB" id="A0A5B8UPI3"/>
<dbReference type="Gene3D" id="1.10.260.40">
    <property type="entry name" value="lambda repressor-like DNA-binding domains"/>
    <property type="match status" value="1"/>
</dbReference>
<evidence type="ECO:0000256" key="3">
    <source>
        <dbReference type="ARBA" id="ARBA00023163"/>
    </source>
</evidence>
<accession>A0A5B8UPI3</accession>
<dbReference type="Pfam" id="PF13377">
    <property type="entry name" value="Peripla_BP_3"/>
    <property type="match status" value="1"/>
</dbReference>
<evidence type="ECO:0000256" key="2">
    <source>
        <dbReference type="ARBA" id="ARBA00023125"/>
    </source>
</evidence>
<dbReference type="KEGG" id="fgg:FSB75_19240"/>
<name>A0A5B8UPI3_9BACT</name>
<dbReference type="EMBL" id="CP042433">
    <property type="protein sequence ID" value="QEC57950.1"/>
    <property type="molecule type" value="Genomic_DNA"/>
</dbReference>
<dbReference type="CDD" id="cd06267">
    <property type="entry name" value="PBP1_LacI_sugar_binding-like"/>
    <property type="match status" value="1"/>
</dbReference>
<dbReference type="CDD" id="cd01392">
    <property type="entry name" value="HTH_LacI"/>
    <property type="match status" value="1"/>
</dbReference>
<dbReference type="Pfam" id="PF00356">
    <property type="entry name" value="LacI"/>
    <property type="match status" value="1"/>
</dbReference>
<gene>
    <name evidence="5" type="ORF">FSB75_19240</name>
</gene>
<evidence type="ECO:0000313" key="6">
    <source>
        <dbReference type="Proteomes" id="UP000321204"/>
    </source>
</evidence>
<keyword evidence="6" id="KW-1185">Reference proteome</keyword>
<dbReference type="InterPro" id="IPR046335">
    <property type="entry name" value="LacI/GalR-like_sensor"/>
</dbReference>
<keyword evidence="2" id="KW-0238">DNA-binding</keyword>
<dbReference type="InterPro" id="IPR000843">
    <property type="entry name" value="HTH_LacI"/>
</dbReference>
<proteinExistence type="predicted"/>
<dbReference type="PROSITE" id="PS50932">
    <property type="entry name" value="HTH_LACI_2"/>
    <property type="match status" value="1"/>
</dbReference>
<dbReference type="InterPro" id="IPR028082">
    <property type="entry name" value="Peripla_BP_I"/>
</dbReference>
<dbReference type="SUPFAM" id="SSF47413">
    <property type="entry name" value="lambda repressor-like DNA-binding domains"/>
    <property type="match status" value="1"/>
</dbReference>